<organism evidence="1 2">
    <name type="scientific">Bacillus salitolerans</name>
    <dbReference type="NCBI Taxonomy" id="1437434"/>
    <lineage>
        <taxon>Bacteria</taxon>
        <taxon>Bacillati</taxon>
        <taxon>Bacillota</taxon>
        <taxon>Bacilli</taxon>
        <taxon>Bacillales</taxon>
        <taxon>Bacillaceae</taxon>
        <taxon>Bacillus</taxon>
    </lineage>
</organism>
<dbReference type="InterPro" id="IPR038449">
    <property type="entry name" value="SirA_sf"/>
</dbReference>
<keyword evidence="2" id="KW-1185">Reference proteome</keyword>
<dbReference type="RefSeq" id="WP_377927020.1">
    <property type="nucleotide sequence ID" value="NZ_JBHUEM010000003.1"/>
</dbReference>
<dbReference type="Gene3D" id="3.30.310.250">
    <property type="entry name" value="Sporulation inhibitor of replication protein SirA"/>
    <property type="match status" value="1"/>
</dbReference>
<dbReference type="Proteomes" id="UP001597214">
    <property type="component" value="Unassembled WGS sequence"/>
</dbReference>
<dbReference type="InterPro" id="IPR019683">
    <property type="entry name" value="SirA"/>
</dbReference>
<gene>
    <name evidence="1" type="primary">sirA</name>
    <name evidence="1" type="ORF">ACFSCX_04965</name>
</gene>
<dbReference type="Pfam" id="PF10747">
    <property type="entry name" value="SirA"/>
    <property type="match status" value="1"/>
</dbReference>
<reference evidence="2" key="1">
    <citation type="journal article" date="2019" name="Int. J. Syst. Evol. Microbiol.">
        <title>The Global Catalogue of Microorganisms (GCM) 10K type strain sequencing project: providing services to taxonomists for standard genome sequencing and annotation.</title>
        <authorList>
            <consortium name="The Broad Institute Genomics Platform"/>
            <consortium name="The Broad Institute Genome Sequencing Center for Infectious Disease"/>
            <person name="Wu L."/>
            <person name="Ma J."/>
        </authorList>
    </citation>
    <scope>NUCLEOTIDE SEQUENCE [LARGE SCALE GENOMIC DNA]</scope>
    <source>
        <strain evidence="2">CCUG 49339</strain>
    </source>
</reference>
<dbReference type="EMBL" id="JBHUEM010000003">
    <property type="protein sequence ID" value="MFD1735913.1"/>
    <property type="molecule type" value="Genomic_DNA"/>
</dbReference>
<evidence type="ECO:0000313" key="2">
    <source>
        <dbReference type="Proteomes" id="UP001597214"/>
    </source>
</evidence>
<accession>A0ABW4LPE9</accession>
<comment type="caution">
    <text evidence="1">The sequence shown here is derived from an EMBL/GenBank/DDBJ whole genome shotgun (WGS) entry which is preliminary data.</text>
</comment>
<proteinExistence type="predicted"/>
<protein>
    <submittedName>
        <fullName evidence="1">Sporulation inhibitor of replication protein SirA</fullName>
    </submittedName>
</protein>
<sequence>MRQYQIYWVEEEFANHYFGREIMFYRLFFQFNEERNEERKNILNKQVEYITKPLPAIQLNQFIESELKGNINFTITTEGFMFHDQATRSGASLSVHERYIWVVGTGNYETEMMLFDLLRKWDSRFLAIDLGQARYGWLSPIKQRKFV</sequence>
<evidence type="ECO:0000313" key="1">
    <source>
        <dbReference type="EMBL" id="MFD1735913.1"/>
    </source>
</evidence>
<name>A0ABW4LPE9_9BACI</name>